<keyword evidence="3" id="KW-0132">Cell division</keyword>
<dbReference type="Pfam" id="PF12862">
    <property type="entry name" value="ANAPC5"/>
    <property type="match status" value="1"/>
</dbReference>
<evidence type="ECO:0000256" key="4">
    <source>
        <dbReference type="ARBA" id="ARBA00022776"/>
    </source>
</evidence>
<dbReference type="GO" id="GO:0070979">
    <property type="term" value="P:protein K11-linked ubiquitination"/>
    <property type="evidence" value="ECO:0007669"/>
    <property type="project" value="TreeGrafter"/>
</dbReference>
<keyword evidence="10" id="KW-1185">Reference proteome</keyword>
<comment type="similarity">
    <text evidence="1">Belongs to the APC5 family.</text>
</comment>
<dbReference type="AlphaFoldDB" id="A0A3G2S6E3"/>
<evidence type="ECO:0000256" key="3">
    <source>
        <dbReference type="ARBA" id="ARBA00022618"/>
    </source>
</evidence>
<organism evidence="9 10">
    <name type="scientific">Malassezia restricta (strain ATCC 96810 / NBRC 103918 / CBS 7877)</name>
    <name type="common">Seborrheic dermatitis infection agent</name>
    <dbReference type="NCBI Taxonomy" id="425264"/>
    <lineage>
        <taxon>Eukaryota</taxon>
        <taxon>Fungi</taxon>
        <taxon>Dikarya</taxon>
        <taxon>Basidiomycota</taxon>
        <taxon>Ustilaginomycotina</taxon>
        <taxon>Malasseziomycetes</taxon>
        <taxon>Malasseziales</taxon>
        <taxon>Malasseziaceae</taxon>
        <taxon>Malassezia</taxon>
    </lineage>
</organism>
<keyword evidence="5" id="KW-0833">Ubl conjugation pathway</keyword>
<keyword evidence="4" id="KW-0498">Mitosis</keyword>
<keyword evidence="6" id="KW-0131">Cell cycle</keyword>
<reference evidence="9 10" key="1">
    <citation type="submission" date="2018-10" db="EMBL/GenBank/DDBJ databases">
        <title>Complete genome sequence of Malassezia restricta CBS 7877.</title>
        <authorList>
            <person name="Morand S.C."/>
            <person name="Bertignac M."/>
            <person name="Iltis A."/>
            <person name="Kolder I."/>
            <person name="Pirovano W."/>
            <person name="Jourdain R."/>
            <person name="Clavaud C."/>
        </authorList>
    </citation>
    <scope>NUCLEOTIDE SEQUENCE [LARGE SCALE GENOMIC DNA]</scope>
    <source>
        <strain evidence="9 10">CBS 7877</strain>
    </source>
</reference>
<sequence length="657" mass="75509">MAGQPYLLQGHTVALLLIIAFFCLKRIPEEDRARRVVLLYVVRAMENIDAPPANLDIMRHRLRIALSPFSKTYHELDAHIKAQFDMLESVDGLMQLFGEQLNDCMHMIGDPNPGSQAEFSLLHRRSYVGLYVRRASFQFAMMLEHERMQLLQLCRAWRDGDAHAVVDRWRTSAQAHAYYMWRESARRGEYVILKENLHAFFNYTLPGCDRDLHQHALLNLAHFHTQTQGYQAARTVLDEAILLARTVGDTECIRACDHLLDQLSYLDPRPHQAGLLTQQDAQESLQCGAYAPLALWKADMDRQQGRPLLDIIQRIYDTTWKPRPPIPTTQPEWEPRPSIERCAACPSAILARTWLQLGVPLVAEVYMAHVRRLGSFRPEHWDELVVDTAITRAFRETERGMYDQGVSALLEPSVLRQVTSLALHQRWQDAVWQILYTRARRQSHTSMLRRIKALSPHVGEWYTPLPSPTQRSACDWLEEAQNMIQARQPHQGLEALMRALAASEAQQLYPLRRTCLAVLADVMVLSLGMPSEARALLDEILPQALADENGERRAYVHLVEAKYFISTKDLYQARMSLRRAALDYERTETWKDLASCLYMEARVAHALHDADHDDVQARYERAQAQYDAALVAPCPSTLDAWVQLVRRLGAFSRRRDT</sequence>
<dbReference type="STRING" id="425264.A0A3G2S6E3"/>
<protein>
    <recommendedName>
        <fullName evidence="2">Anaphase-promoting complex subunit 5</fullName>
    </recommendedName>
</protein>
<evidence type="ECO:0000256" key="1">
    <source>
        <dbReference type="ARBA" id="ARBA00007450"/>
    </source>
</evidence>
<feature type="domain" description="Anaphase-promoting complex subunit 5" evidence="8">
    <location>
        <begin position="182"/>
        <end position="261"/>
    </location>
</feature>
<evidence type="ECO:0000259" key="8">
    <source>
        <dbReference type="Pfam" id="PF12862"/>
    </source>
</evidence>
<evidence type="ECO:0000313" key="10">
    <source>
        <dbReference type="Proteomes" id="UP000269793"/>
    </source>
</evidence>
<accession>A0A3G2S6E3</accession>
<evidence type="ECO:0000256" key="2">
    <source>
        <dbReference type="ARBA" id="ARBA00016066"/>
    </source>
</evidence>
<dbReference type="GO" id="GO:0051301">
    <property type="term" value="P:cell division"/>
    <property type="evidence" value="ECO:0007669"/>
    <property type="project" value="UniProtKB-KW"/>
</dbReference>
<dbReference type="EMBL" id="CP033150">
    <property type="protein sequence ID" value="AYO42872.1"/>
    <property type="molecule type" value="Genomic_DNA"/>
</dbReference>
<name>A0A3G2S6E3_MALR7</name>
<dbReference type="InterPro" id="IPR026000">
    <property type="entry name" value="Apc5_dom"/>
</dbReference>
<dbReference type="InterPro" id="IPR037679">
    <property type="entry name" value="Apc5"/>
</dbReference>
<dbReference type="GO" id="GO:0005680">
    <property type="term" value="C:anaphase-promoting complex"/>
    <property type="evidence" value="ECO:0007669"/>
    <property type="project" value="InterPro"/>
</dbReference>
<dbReference type="GO" id="GO:0031145">
    <property type="term" value="P:anaphase-promoting complex-dependent catabolic process"/>
    <property type="evidence" value="ECO:0007669"/>
    <property type="project" value="TreeGrafter"/>
</dbReference>
<feature type="signal peptide" evidence="7">
    <location>
        <begin position="1"/>
        <end position="25"/>
    </location>
</feature>
<proteinExistence type="inferred from homology"/>
<dbReference type="VEuPathDB" id="FungiDB:DNF11_1922"/>
<dbReference type="OrthoDB" id="2504561at2759"/>
<evidence type="ECO:0000256" key="6">
    <source>
        <dbReference type="ARBA" id="ARBA00023306"/>
    </source>
</evidence>
<dbReference type="GO" id="GO:0045842">
    <property type="term" value="P:positive regulation of mitotic metaphase/anaphase transition"/>
    <property type="evidence" value="ECO:0007669"/>
    <property type="project" value="TreeGrafter"/>
</dbReference>
<dbReference type="Proteomes" id="UP000269793">
    <property type="component" value="Chromosome III"/>
</dbReference>
<evidence type="ECO:0000256" key="7">
    <source>
        <dbReference type="SAM" id="SignalP"/>
    </source>
</evidence>
<gene>
    <name evidence="9" type="ORF">DNF11_1922</name>
</gene>
<keyword evidence="7" id="KW-0732">Signal</keyword>
<evidence type="ECO:0000256" key="5">
    <source>
        <dbReference type="ARBA" id="ARBA00022786"/>
    </source>
</evidence>
<dbReference type="PANTHER" id="PTHR12830:SF9">
    <property type="entry name" value="ANAPHASE-PROMOTING COMPLEX SUBUNIT 5"/>
    <property type="match status" value="1"/>
</dbReference>
<evidence type="ECO:0000313" key="9">
    <source>
        <dbReference type="EMBL" id="AYO42872.1"/>
    </source>
</evidence>
<dbReference type="PANTHER" id="PTHR12830">
    <property type="entry name" value="ANAPHASE-PROMOTING COMPLEX SUBUNIT 5"/>
    <property type="match status" value="1"/>
</dbReference>
<feature type="chain" id="PRO_5017974597" description="Anaphase-promoting complex subunit 5" evidence="7">
    <location>
        <begin position="26"/>
        <end position="657"/>
    </location>
</feature>